<dbReference type="GO" id="GO:0019825">
    <property type="term" value="F:oxygen binding"/>
    <property type="evidence" value="ECO:0007669"/>
    <property type="project" value="InterPro"/>
</dbReference>
<evidence type="ECO:0000313" key="2">
    <source>
        <dbReference type="EMBL" id="RMJ05022.1"/>
    </source>
</evidence>
<dbReference type="InterPro" id="IPR012292">
    <property type="entry name" value="Globin/Proto"/>
</dbReference>
<keyword evidence="3" id="KW-1185">Reference proteome</keyword>
<dbReference type="PANTHER" id="PTHR42071:SF1">
    <property type="entry name" value="GLOBIN-SENSOR DOMAIN-CONTAINING PROTEIN"/>
    <property type="match status" value="1"/>
</dbReference>
<gene>
    <name evidence="2" type="ORF">CDV36_014309</name>
</gene>
<evidence type="ECO:0000313" key="3">
    <source>
        <dbReference type="Proteomes" id="UP000277212"/>
    </source>
</evidence>
<dbReference type="InterPro" id="IPR044398">
    <property type="entry name" value="Globin-sensor_dom"/>
</dbReference>
<proteinExistence type="predicted"/>
<reference evidence="2 3" key="1">
    <citation type="submission" date="2017-06" db="EMBL/GenBank/DDBJ databases">
        <title>Comparative genomic analysis of Ambrosia Fusariam Clade fungi.</title>
        <authorList>
            <person name="Stajich J.E."/>
            <person name="Carrillo J."/>
            <person name="Kijimoto T."/>
            <person name="Eskalen A."/>
            <person name="O'Donnell K."/>
            <person name="Kasson M."/>
        </authorList>
    </citation>
    <scope>NUCLEOTIDE SEQUENCE [LARGE SCALE GENOMIC DNA]</scope>
    <source>
        <strain evidence="2">UCR3666</strain>
    </source>
</reference>
<dbReference type="EMBL" id="NKUJ01000445">
    <property type="protein sequence ID" value="RMJ05022.1"/>
    <property type="molecule type" value="Genomic_DNA"/>
</dbReference>
<dbReference type="AlphaFoldDB" id="A0A3M2RII1"/>
<dbReference type="PANTHER" id="PTHR42071">
    <property type="entry name" value="PROTOGLOBIN DOMAIN-CONTAINING PROTEIN"/>
    <property type="match status" value="1"/>
</dbReference>
<protein>
    <recommendedName>
        <fullName evidence="1">Globin-sensor domain-containing protein</fullName>
    </recommendedName>
</protein>
<evidence type="ECO:0000259" key="1">
    <source>
        <dbReference type="Pfam" id="PF11563"/>
    </source>
</evidence>
<name>A0A3M2RII1_9HYPO</name>
<dbReference type="Gene3D" id="1.10.490.10">
    <property type="entry name" value="Globins"/>
    <property type="match status" value="1"/>
</dbReference>
<dbReference type="Proteomes" id="UP000277212">
    <property type="component" value="Unassembled WGS sequence"/>
</dbReference>
<sequence length="283" mass="31783">MSPLVHVNRESLYTSLEARIDYLHRFLDWDERDIEALAYGSSHIRDLIPAVVYIIYHKLSEFDITAHAFEDRNTSLESQSKDRPSSESSLLLQRQSFLNSYLTRLSSDQSSMAFWEYLDCIGAMHVGLQKSRELRIDYIHINLTLSLIQSVMSRAILDHSPIPISRRAAIVRSFSKVICIQNDLFARWYVRDGEEFQDNPAAARIQAVGTPAPAPATDLTLKEGGAVANHNGRIATESDLAEASSFCVNIPEELDGHGTSIGPSFQLPRDCSTVQHSLRKSYA</sequence>
<accession>A0A3M2RII1</accession>
<organism evidence="2 3">
    <name type="scientific">Fusarium kuroshium</name>
    <dbReference type="NCBI Taxonomy" id="2010991"/>
    <lineage>
        <taxon>Eukaryota</taxon>
        <taxon>Fungi</taxon>
        <taxon>Dikarya</taxon>
        <taxon>Ascomycota</taxon>
        <taxon>Pezizomycotina</taxon>
        <taxon>Sordariomycetes</taxon>
        <taxon>Hypocreomycetidae</taxon>
        <taxon>Hypocreales</taxon>
        <taxon>Nectriaceae</taxon>
        <taxon>Fusarium</taxon>
        <taxon>Fusarium solani species complex</taxon>
    </lineage>
</organism>
<dbReference type="Pfam" id="PF11563">
    <property type="entry name" value="Protoglobin"/>
    <property type="match status" value="1"/>
</dbReference>
<comment type="caution">
    <text evidence="2">The sequence shown here is derived from an EMBL/GenBank/DDBJ whole genome shotgun (WGS) entry which is preliminary data.</text>
</comment>
<dbReference type="GO" id="GO:0020037">
    <property type="term" value="F:heme binding"/>
    <property type="evidence" value="ECO:0007669"/>
    <property type="project" value="InterPro"/>
</dbReference>
<dbReference type="OrthoDB" id="10027058at2759"/>
<feature type="domain" description="Globin-sensor" evidence="1">
    <location>
        <begin position="17"/>
        <end position="195"/>
    </location>
</feature>